<proteinExistence type="predicted"/>
<dbReference type="SUPFAM" id="SSF46785">
    <property type="entry name" value="Winged helix' DNA-binding domain"/>
    <property type="match status" value="1"/>
</dbReference>
<dbReference type="PROSITE" id="PS51197">
    <property type="entry name" value="HTH_RRF2_2"/>
    <property type="match status" value="1"/>
</dbReference>
<accession>A0A0G1J2N8</accession>
<protein>
    <recommendedName>
        <fullName evidence="3">Transcriptional regulator, BadM/Rrf2 family</fullName>
    </recommendedName>
</protein>
<evidence type="ECO:0008006" key="3">
    <source>
        <dbReference type="Google" id="ProtNLM"/>
    </source>
</evidence>
<sequence>MKLSRQEEIALLFTSELANQKDMFVSLSEVADKHGASLLFLKKIARMLKKEGLLTSKEGQGGGYVLKKAPEDISAFDVLQAVNGKSAESGILKSNFTCPLHPSCMPQKIRQLISEAFMRYLSDVTIDQFIRERRGL</sequence>
<dbReference type="PROSITE" id="PS01332">
    <property type="entry name" value="HTH_RRF2_1"/>
    <property type="match status" value="1"/>
</dbReference>
<name>A0A0G1J2N8_9BACT</name>
<dbReference type="PANTHER" id="PTHR33221:SF15">
    <property type="entry name" value="HTH-TYPE TRANSCRIPTIONAL REGULATOR YWGB-RELATED"/>
    <property type="match status" value="1"/>
</dbReference>
<evidence type="ECO:0000313" key="1">
    <source>
        <dbReference type="EMBL" id="KKT38322.1"/>
    </source>
</evidence>
<gene>
    <name evidence="1" type="ORF">UW22_C0011G0013</name>
</gene>
<evidence type="ECO:0000313" key="2">
    <source>
        <dbReference type="Proteomes" id="UP000034617"/>
    </source>
</evidence>
<dbReference type="NCBIfam" id="TIGR00738">
    <property type="entry name" value="rrf2_super"/>
    <property type="match status" value="1"/>
</dbReference>
<dbReference type="PATRIC" id="fig|1618447.3.peg.435"/>
<dbReference type="GO" id="GO:0005829">
    <property type="term" value="C:cytosol"/>
    <property type="evidence" value="ECO:0007669"/>
    <property type="project" value="TreeGrafter"/>
</dbReference>
<dbReference type="GO" id="GO:0003700">
    <property type="term" value="F:DNA-binding transcription factor activity"/>
    <property type="evidence" value="ECO:0007669"/>
    <property type="project" value="TreeGrafter"/>
</dbReference>
<dbReference type="Gene3D" id="1.10.10.10">
    <property type="entry name" value="Winged helix-like DNA-binding domain superfamily/Winged helix DNA-binding domain"/>
    <property type="match status" value="1"/>
</dbReference>
<organism evidence="1 2">
    <name type="scientific">Candidatus Gottesmanbacteria bacterium GW2011_GWB1_44_11c</name>
    <dbReference type="NCBI Taxonomy" id="1618447"/>
    <lineage>
        <taxon>Bacteria</taxon>
        <taxon>Candidatus Gottesmaniibacteriota</taxon>
    </lineage>
</organism>
<dbReference type="InterPro" id="IPR036390">
    <property type="entry name" value="WH_DNA-bd_sf"/>
</dbReference>
<dbReference type="InterPro" id="IPR036388">
    <property type="entry name" value="WH-like_DNA-bd_sf"/>
</dbReference>
<reference evidence="1 2" key="1">
    <citation type="journal article" date="2015" name="Nature">
        <title>rRNA introns, odd ribosomes, and small enigmatic genomes across a large radiation of phyla.</title>
        <authorList>
            <person name="Brown C.T."/>
            <person name="Hug L.A."/>
            <person name="Thomas B.C."/>
            <person name="Sharon I."/>
            <person name="Castelle C.J."/>
            <person name="Singh A."/>
            <person name="Wilkins M.J."/>
            <person name="Williams K.H."/>
            <person name="Banfield J.F."/>
        </authorList>
    </citation>
    <scope>NUCLEOTIDE SEQUENCE [LARGE SCALE GENOMIC DNA]</scope>
</reference>
<dbReference type="PANTHER" id="PTHR33221">
    <property type="entry name" value="WINGED HELIX-TURN-HELIX TRANSCRIPTIONAL REGULATOR, RRF2 FAMILY"/>
    <property type="match status" value="1"/>
</dbReference>
<dbReference type="Pfam" id="PF02082">
    <property type="entry name" value="Rrf2"/>
    <property type="match status" value="1"/>
</dbReference>
<comment type="caution">
    <text evidence="1">The sequence shown here is derived from an EMBL/GenBank/DDBJ whole genome shotgun (WGS) entry which is preliminary data.</text>
</comment>
<dbReference type="AlphaFoldDB" id="A0A0G1J2N8"/>
<dbReference type="EMBL" id="LCHM01000011">
    <property type="protein sequence ID" value="KKT38322.1"/>
    <property type="molecule type" value="Genomic_DNA"/>
</dbReference>
<dbReference type="InterPro" id="IPR000944">
    <property type="entry name" value="Tscrpt_reg_Rrf2"/>
</dbReference>
<dbReference type="InterPro" id="IPR030489">
    <property type="entry name" value="TR_Rrf2-type_CS"/>
</dbReference>
<dbReference type="Proteomes" id="UP000034617">
    <property type="component" value="Unassembled WGS sequence"/>
</dbReference>